<reference evidence="22" key="1">
    <citation type="submission" date="2021-02" db="EMBL/GenBank/DDBJ databases">
        <authorList>
            <person name="Dougan E. K."/>
            <person name="Rhodes N."/>
            <person name="Thang M."/>
            <person name="Chan C."/>
        </authorList>
    </citation>
    <scope>NUCLEOTIDE SEQUENCE</scope>
</reference>
<evidence type="ECO:0000256" key="20">
    <source>
        <dbReference type="RuleBase" id="RU000504"/>
    </source>
</evidence>
<dbReference type="InterPro" id="IPR042493">
    <property type="entry name" value="XPD_DNA_FeS"/>
</dbReference>
<dbReference type="InterPro" id="IPR015813">
    <property type="entry name" value="Pyrv/PenolPyrv_kinase-like_dom"/>
</dbReference>
<dbReference type="InterPro" id="IPR014013">
    <property type="entry name" value="Helic_SF1/SF2_ATP-bd_DinG/Rad3"/>
</dbReference>
<keyword evidence="19" id="KW-0670">Pyruvate</keyword>
<comment type="caution">
    <text evidence="22">The sequence shown here is derived from an EMBL/GenBank/DDBJ whole genome shotgun (WGS) entry which is preliminary data.</text>
</comment>
<dbReference type="Gene3D" id="3.20.20.60">
    <property type="entry name" value="Phosphoenolpyruvate-binding domains"/>
    <property type="match status" value="1"/>
</dbReference>
<evidence type="ECO:0000256" key="6">
    <source>
        <dbReference type="ARBA" id="ARBA00022679"/>
    </source>
</evidence>
<name>A0A812PAM6_SYMPI</name>
<dbReference type="GO" id="GO:0051536">
    <property type="term" value="F:iron-sulfur cluster binding"/>
    <property type="evidence" value="ECO:0007669"/>
    <property type="project" value="UniProtKB-KW"/>
</dbReference>
<dbReference type="EMBL" id="CAJNIZ010013336">
    <property type="protein sequence ID" value="CAE7346964.1"/>
    <property type="molecule type" value="Genomic_DNA"/>
</dbReference>
<dbReference type="NCBIfam" id="TIGR01064">
    <property type="entry name" value="pyruv_kin"/>
    <property type="match status" value="1"/>
</dbReference>
<dbReference type="Gene3D" id="2.40.33.10">
    <property type="entry name" value="PK beta-barrel domain-like"/>
    <property type="match status" value="1"/>
</dbReference>
<dbReference type="GO" id="GO:0004518">
    <property type="term" value="F:nuclease activity"/>
    <property type="evidence" value="ECO:0007669"/>
    <property type="project" value="UniProtKB-KW"/>
</dbReference>
<evidence type="ECO:0000256" key="3">
    <source>
        <dbReference type="ARBA" id="ARBA00004997"/>
    </source>
</evidence>
<evidence type="ECO:0000256" key="16">
    <source>
        <dbReference type="ARBA" id="ARBA00023014"/>
    </source>
</evidence>
<dbReference type="Gene3D" id="3.40.1380.20">
    <property type="entry name" value="Pyruvate kinase, C-terminal domain"/>
    <property type="match status" value="1"/>
</dbReference>
<dbReference type="Gene3D" id="3.40.1350.10">
    <property type="match status" value="1"/>
</dbReference>
<organism evidence="22 23">
    <name type="scientific">Symbiodinium pilosum</name>
    <name type="common">Dinoflagellate</name>
    <dbReference type="NCBI Taxonomy" id="2952"/>
    <lineage>
        <taxon>Eukaryota</taxon>
        <taxon>Sar</taxon>
        <taxon>Alveolata</taxon>
        <taxon>Dinophyceae</taxon>
        <taxon>Suessiales</taxon>
        <taxon>Symbiodiniaceae</taxon>
        <taxon>Symbiodinium</taxon>
    </lineage>
</organism>
<dbReference type="UniPathway" id="UPA00109">
    <property type="reaction ID" value="UER00188"/>
</dbReference>
<keyword evidence="13" id="KW-0067">ATP-binding</keyword>
<keyword evidence="12" id="KW-0347">Helicase</keyword>
<evidence type="ECO:0000256" key="17">
    <source>
        <dbReference type="ARBA" id="ARBA00023152"/>
    </source>
</evidence>
<evidence type="ECO:0000256" key="7">
    <source>
        <dbReference type="ARBA" id="ARBA00022722"/>
    </source>
</evidence>
<evidence type="ECO:0000256" key="4">
    <source>
        <dbReference type="ARBA" id="ARBA00008663"/>
    </source>
</evidence>
<keyword evidence="16" id="KW-0411">Iron-sulfur</keyword>
<dbReference type="Gene3D" id="1.10.30.20">
    <property type="entry name" value="Bacterial XPD DNA helicase, FeS cluster domain"/>
    <property type="match status" value="1"/>
</dbReference>
<dbReference type="GO" id="GO:0004743">
    <property type="term" value="F:pyruvate kinase activity"/>
    <property type="evidence" value="ECO:0007669"/>
    <property type="project" value="UniProtKB-EC"/>
</dbReference>
<keyword evidence="11" id="KW-0378">Hydrolase</keyword>
<dbReference type="EC" id="2.7.1.40" evidence="5 20"/>
<evidence type="ECO:0000313" key="22">
    <source>
        <dbReference type="EMBL" id="CAE7346964.1"/>
    </source>
</evidence>
<dbReference type="InterPro" id="IPR010614">
    <property type="entry name" value="RAD3-like_helicase_DEAD"/>
</dbReference>
<evidence type="ECO:0000256" key="1">
    <source>
        <dbReference type="ARBA" id="ARBA00001946"/>
    </source>
</evidence>
<dbReference type="InterPro" id="IPR006555">
    <property type="entry name" value="ATP-dep_Helicase_C"/>
</dbReference>
<dbReference type="SUPFAM" id="SSF52935">
    <property type="entry name" value="PK C-terminal domain-like"/>
    <property type="match status" value="1"/>
</dbReference>
<dbReference type="GO" id="GO:0016818">
    <property type="term" value="F:hydrolase activity, acting on acid anhydrides, in phosphorus-containing anhydrides"/>
    <property type="evidence" value="ECO:0007669"/>
    <property type="project" value="InterPro"/>
</dbReference>
<dbReference type="GO" id="GO:0003677">
    <property type="term" value="F:DNA binding"/>
    <property type="evidence" value="ECO:0007669"/>
    <property type="project" value="InterPro"/>
</dbReference>
<evidence type="ECO:0000256" key="11">
    <source>
        <dbReference type="ARBA" id="ARBA00022801"/>
    </source>
</evidence>
<dbReference type="SUPFAM" id="SSF52540">
    <property type="entry name" value="P-loop containing nucleoside triphosphate hydrolases"/>
    <property type="match status" value="1"/>
</dbReference>
<dbReference type="Gene3D" id="1.10.275.40">
    <property type="match status" value="1"/>
</dbReference>
<evidence type="ECO:0000256" key="9">
    <source>
        <dbReference type="ARBA" id="ARBA00022741"/>
    </source>
</evidence>
<keyword evidence="23" id="KW-1185">Reference proteome</keyword>
<dbReference type="GO" id="GO:0000287">
    <property type="term" value="F:magnesium ion binding"/>
    <property type="evidence" value="ECO:0007669"/>
    <property type="project" value="InterPro"/>
</dbReference>
<dbReference type="FunFam" id="2.40.33.10:FF:000001">
    <property type="entry name" value="Pyruvate kinase"/>
    <property type="match status" value="1"/>
</dbReference>
<dbReference type="InterPro" id="IPR015806">
    <property type="entry name" value="Pyrv_Knase_insert_dom_sf"/>
</dbReference>
<comment type="cofactor">
    <cofactor evidence="1">
        <name>Mg(2+)</name>
        <dbReference type="ChEBI" id="CHEBI:18420"/>
    </cofactor>
</comment>
<keyword evidence="18" id="KW-0413">Isomerase</keyword>
<dbReference type="SMART" id="SM00990">
    <property type="entry name" value="VRR_NUC"/>
    <property type="match status" value="1"/>
</dbReference>
<evidence type="ECO:0000313" key="23">
    <source>
        <dbReference type="Proteomes" id="UP000649617"/>
    </source>
</evidence>
<dbReference type="OrthoDB" id="312891at2759"/>
<keyword evidence="15" id="KW-0408">Iron</keyword>
<evidence type="ECO:0000256" key="18">
    <source>
        <dbReference type="ARBA" id="ARBA00023235"/>
    </source>
</evidence>
<keyword evidence="6 20" id="KW-0808">Transferase</keyword>
<dbReference type="PANTHER" id="PTHR11817">
    <property type="entry name" value="PYRUVATE KINASE"/>
    <property type="match status" value="1"/>
</dbReference>
<dbReference type="GO" id="GO:0016301">
    <property type="term" value="F:kinase activity"/>
    <property type="evidence" value="ECO:0007669"/>
    <property type="project" value="UniProtKB-KW"/>
</dbReference>
<dbReference type="SMART" id="SM00491">
    <property type="entry name" value="HELICc2"/>
    <property type="match status" value="1"/>
</dbReference>
<dbReference type="Gene3D" id="3.90.320.10">
    <property type="match status" value="1"/>
</dbReference>
<dbReference type="InterPro" id="IPR014883">
    <property type="entry name" value="VRR_NUC"/>
</dbReference>
<dbReference type="InterPro" id="IPR011037">
    <property type="entry name" value="Pyrv_Knase-like_insert_dom_sf"/>
</dbReference>
<dbReference type="InterPro" id="IPR049125">
    <property type="entry name" value="FAN1-like_WH"/>
</dbReference>
<proteinExistence type="inferred from homology"/>
<evidence type="ECO:0000256" key="2">
    <source>
        <dbReference type="ARBA" id="ARBA00001958"/>
    </source>
</evidence>
<keyword evidence="14 20" id="KW-0460">Magnesium</keyword>
<dbReference type="InterPro" id="IPR015793">
    <property type="entry name" value="Pyrv_Knase_brl"/>
</dbReference>
<feature type="domain" description="Helicase ATP-binding" evidence="21">
    <location>
        <begin position="711"/>
        <end position="960"/>
    </location>
</feature>
<sequence>MDVAKSVPAAMLTPDRPPPEDYYQNNCRVLISFVLQRYAQLLIATEHQMLERFISLSDDSQRLFARLLTRKPLVRIDQIEYAEVGDLAAALEELTVAALIELNPAVAALEVLDLLRKAELHAEVKNLPKSCKKADLQLAWLDGRCDTQVRIRVRKTVSWLRVARREVWDLVQLLYFGSRRHDWSSFVMRDLGMVVYEPVAMHTHQFANRAELQQTLKFQRLGDLSQRLDEHTHLAAALSAELMPTVSDRFLRRRRARALMRIARWHERSQSWSDAAQVYQQVERHPARERLVRVLHKQGDQLAVAGWLEEISRAPLCEEEAQFVERFGRRQAGYQPPTTVIEIDQAEPNIEAQALELLLRPGAWGIHAENTLFKTLTGLIYWPVIFSDIPGAFTNPFQSAPNDLFDDDFVEVRAGLIEALEQRLADDNNLATHLHHIIREKQGRANALVYWPLLDSVSLDDLLEAVPLDDIRKLCAFMLRNLSQRRAGMPDLFIAYGPNTYELVEVKGPNDQLQPGQRVWFKHLQRLGIPARVVKLKLAAREFTCRTGDLYPSRQGRAVDAEEGIVVQRELQKLRLSADPNYQCEVAVGLVFQTLPGERRLRGRIDGLSTEADCLVVEEIKCRGALPAQADPVDFAQALIYAGMLALKDDADTPRYKVRVVYVHADTRQTAEFTETLERAVVAGSVQFMLLCLVCRLQRHYARNLARLDWAATLEFPMQAFRAAQQALARRVYQALARQENLLLEAPTGSGKSLAVLFPAAKAQKLEEQLFFLTSRNAGADAALMACRQIDPQAAHWVVVELTAKAKVCLNQGVACDPENCPRAIGYYDRVNPAVDVLLEYKYADRARIEQVALEHQVCPFELSLDLALWADVIVGDYNYVFDPVVRLKRFAEHRQLHLLVDESHQLSPRVSDMLTVRFDRALVRDAKATTHEIMKKKVLSIDRALLALKRTSGEGEQVLSGPHVQLQAPVKARLDALQRACTRLLETAAEQEIELGAYPQLQALIFAVSRWLRSEQWVSETEFVHLVHSENSEIRVSRVCLDPGPYLQQIFAGHCAVVRFSGTVTPLPLYQRLHGQAAAVGERAQNPFQAEQAAVMVIRDIDTYFNQRDASLPKLVRFLMDLLEAKSGRYLVALPSFSYLRKLVNALAAKDVVTLAQTPGQDQMRSGELLDQLRSLDAGIICIVMGGVLAESVDFSGISLQGVVMVGLGLPPPSLERDLMAQFFEQAEGPGWGQMVAYTQPALVKNLQAAGRLIRSPEDFGVICLVDPSYDMLRKLYEAGMSMVRLNMSHSDHKSAKQIINWVKTLNRKIDHPIPVLLDTQGPEIRTGDLEQPMELAEGEIVTLFVRDSTFVETKSIKVNYDEIVDIVDVGKIVTVDNGLLNFEVLEKSDNQLTCRVVDGGTLGSRKHVNLPGVRVNLPAITKKDREDITFGIENEVDFIALSFVRSPDDVTELREFLGSKQNTIKIIAKIEDQEGVTHIHDIARLADGVMVARGDLGIETDIADLPNVQRRIVHSSAQWGRRCIVATHLLESMIENPIPTRAEVTDVANAVYEGVDAVMLSGETSVGHYPIRCVEQLRAITTKAERYPGLGYEKDLIVTDDKQHVAVHAVALAEAINASGIVVITRRGFVADYVTNARPMHVPIFAFTNHSQTRRRLSLNRAVYAYRTAFSSDPEKTLQRAFDVLRDRQGLDDDAKVVVISDVLADKASDAIQIRRLT</sequence>
<dbReference type="SUPFAM" id="SSF50800">
    <property type="entry name" value="PK beta-barrel domain-like"/>
    <property type="match status" value="1"/>
</dbReference>
<dbReference type="Gene3D" id="3.40.50.300">
    <property type="entry name" value="P-loop containing nucleotide triphosphate hydrolases"/>
    <property type="match status" value="1"/>
</dbReference>
<dbReference type="Pfam" id="PF21315">
    <property type="entry name" value="FAN1_HTH"/>
    <property type="match status" value="1"/>
</dbReference>
<keyword evidence="7" id="KW-0540">Nuclease</keyword>
<dbReference type="InterPro" id="IPR006554">
    <property type="entry name" value="Helicase-like_DEXD_c2"/>
</dbReference>
<dbReference type="GO" id="GO:0016788">
    <property type="term" value="F:hydrolase activity, acting on ester bonds"/>
    <property type="evidence" value="ECO:0007669"/>
    <property type="project" value="InterPro"/>
</dbReference>
<comment type="similarity">
    <text evidence="4 20">Belongs to the pyruvate kinase family.</text>
</comment>
<dbReference type="NCBIfam" id="NF004491">
    <property type="entry name" value="PRK05826.1"/>
    <property type="match status" value="1"/>
</dbReference>
<dbReference type="InterPro" id="IPR011604">
    <property type="entry name" value="PDDEXK-like_dom_sf"/>
</dbReference>
<keyword evidence="8" id="KW-0479">Metal-binding</keyword>
<dbReference type="InterPro" id="IPR001697">
    <property type="entry name" value="Pyr_Knase"/>
</dbReference>
<evidence type="ECO:0000256" key="14">
    <source>
        <dbReference type="ARBA" id="ARBA00022842"/>
    </source>
</evidence>
<dbReference type="InterPro" id="IPR027417">
    <property type="entry name" value="P-loop_NTPase"/>
</dbReference>
<dbReference type="PROSITE" id="PS51193">
    <property type="entry name" value="HELICASE_ATP_BIND_2"/>
    <property type="match status" value="1"/>
</dbReference>
<keyword evidence="9" id="KW-0547">Nucleotide-binding</keyword>
<dbReference type="PRINTS" id="PR01050">
    <property type="entry name" value="PYRUVTKNASE"/>
</dbReference>
<keyword evidence="17 20" id="KW-0324">Glycolysis</keyword>
<dbReference type="Pfam" id="PF00224">
    <property type="entry name" value="PK"/>
    <property type="match status" value="1"/>
</dbReference>
<evidence type="ECO:0000256" key="13">
    <source>
        <dbReference type="ARBA" id="ARBA00022840"/>
    </source>
</evidence>
<gene>
    <name evidence="22" type="primary">PKP2</name>
    <name evidence="22" type="ORF">SPIL2461_LOCUS8218</name>
</gene>
<evidence type="ECO:0000256" key="19">
    <source>
        <dbReference type="ARBA" id="ARBA00023317"/>
    </source>
</evidence>
<evidence type="ECO:0000256" key="15">
    <source>
        <dbReference type="ARBA" id="ARBA00023004"/>
    </source>
</evidence>
<comment type="cofactor">
    <cofactor evidence="2">
        <name>K(+)</name>
        <dbReference type="ChEBI" id="CHEBI:29103"/>
    </cofactor>
</comment>
<dbReference type="InterPro" id="IPR015795">
    <property type="entry name" value="Pyrv_Knase_C"/>
</dbReference>
<accession>A0A812PAM6</accession>
<dbReference type="SMART" id="SM00488">
    <property type="entry name" value="DEXDc2"/>
    <property type="match status" value="1"/>
</dbReference>
<comment type="catalytic activity">
    <reaction evidence="20">
        <text>pyruvate + ATP = phosphoenolpyruvate + ADP + H(+)</text>
        <dbReference type="Rhea" id="RHEA:18157"/>
        <dbReference type="ChEBI" id="CHEBI:15361"/>
        <dbReference type="ChEBI" id="CHEBI:15378"/>
        <dbReference type="ChEBI" id="CHEBI:30616"/>
        <dbReference type="ChEBI" id="CHEBI:58702"/>
        <dbReference type="ChEBI" id="CHEBI:456216"/>
        <dbReference type="EC" id="2.7.1.40"/>
    </reaction>
</comment>
<dbReference type="Pfam" id="PF08774">
    <property type="entry name" value="VRR_NUC"/>
    <property type="match status" value="1"/>
</dbReference>
<dbReference type="InterPro" id="IPR040442">
    <property type="entry name" value="Pyrv_kinase-like_dom_sf"/>
</dbReference>
<dbReference type="InterPro" id="IPR011856">
    <property type="entry name" value="tRNA_endonuc-like_dom_sf"/>
</dbReference>
<dbReference type="SUPFAM" id="SSF51621">
    <property type="entry name" value="Phosphoenolpyruvate/pyruvate domain"/>
    <property type="match status" value="1"/>
</dbReference>
<dbReference type="GO" id="GO:0005524">
    <property type="term" value="F:ATP binding"/>
    <property type="evidence" value="ECO:0007669"/>
    <property type="project" value="UniProtKB-KW"/>
</dbReference>
<evidence type="ECO:0000256" key="12">
    <source>
        <dbReference type="ARBA" id="ARBA00022806"/>
    </source>
</evidence>
<evidence type="ECO:0000256" key="10">
    <source>
        <dbReference type="ARBA" id="ARBA00022777"/>
    </source>
</evidence>
<dbReference type="InterPro" id="IPR036918">
    <property type="entry name" value="Pyrv_Knase_C_sf"/>
</dbReference>
<dbReference type="Pfam" id="PF06733">
    <property type="entry name" value="DEAD_2"/>
    <property type="match status" value="1"/>
</dbReference>
<comment type="pathway">
    <text evidence="3 20">Carbohydrate degradation; glycolysis; pyruvate from D-glyceraldehyde 3-phosphate: step 5/5.</text>
</comment>
<dbReference type="GO" id="GO:0003678">
    <property type="term" value="F:DNA helicase activity"/>
    <property type="evidence" value="ECO:0007669"/>
    <property type="project" value="InterPro"/>
</dbReference>
<evidence type="ECO:0000256" key="8">
    <source>
        <dbReference type="ARBA" id="ARBA00022723"/>
    </source>
</evidence>
<keyword evidence="10 20" id="KW-0418">Kinase</keyword>
<dbReference type="Proteomes" id="UP000649617">
    <property type="component" value="Unassembled WGS sequence"/>
</dbReference>
<evidence type="ECO:0000256" key="5">
    <source>
        <dbReference type="ARBA" id="ARBA00012142"/>
    </source>
</evidence>
<protein>
    <recommendedName>
        <fullName evidence="5 20">Pyruvate kinase</fullName>
        <ecNumber evidence="5 20">2.7.1.40</ecNumber>
    </recommendedName>
</protein>
<evidence type="ECO:0000259" key="21">
    <source>
        <dbReference type="PROSITE" id="PS51193"/>
    </source>
</evidence>
<dbReference type="GO" id="GO:0030955">
    <property type="term" value="F:potassium ion binding"/>
    <property type="evidence" value="ECO:0007669"/>
    <property type="project" value="InterPro"/>
</dbReference>
<dbReference type="Pfam" id="PF02887">
    <property type="entry name" value="PK_C"/>
    <property type="match status" value="1"/>
</dbReference>